<dbReference type="EMBL" id="SJPQ01000003">
    <property type="protein sequence ID" value="TWT87110.1"/>
    <property type="molecule type" value="Genomic_DNA"/>
</dbReference>
<organism evidence="1 2">
    <name type="scientific">Pseudobythopirellula maris</name>
    <dbReference type="NCBI Taxonomy" id="2527991"/>
    <lineage>
        <taxon>Bacteria</taxon>
        <taxon>Pseudomonadati</taxon>
        <taxon>Planctomycetota</taxon>
        <taxon>Planctomycetia</taxon>
        <taxon>Pirellulales</taxon>
        <taxon>Lacipirellulaceae</taxon>
        <taxon>Pseudobythopirellula</taxon>
    </lineage>
</organism>
<dbReference type="Proteomes" id="UP000315440">
    <property type="component" value="Unassembled WGS sequence"/>
</dbReference>
<reference evidence="1 2" key="1">
    <citation type="submission" date="2019-02" db="EMBL/GenBank/DDBJ databases">
        <title>Deep-cultivation of Planctomycetes and their phenomic and genomic characterization uncovers novel biology.</title>
        <authorList>
            <person name="Wiegand S."/>
            <person name="Jogler M."/>
            <person name="Boedeker C."/>
            <person name="Pinto D."/>
            <person name="Vollmers J."/>
            <person name="Rivas-Marin E."/>
            <person name="Kohn T."/>
            <person name="Peeters S.H."/>
            <person name="Heuer A."/>
            <person name="Rast P."/>
            <person name="Oberbeckmann S."/>
            <person name="Bunk B."/>
            <person name="Jeske O."/>
            <person name="Meyerdierks A."/>
            <person name="Storesund J.E."/>
            <person name="Kallscheuer N."/>
            <person name="Luecker S."/>
            <person name="Lage O.M."/>
            <person name="Pohl T."/>
            <person name="Merkel B.J."/>
            <person name="Hornburger P."/>
            <person name="Mueller R.-W."/>
            <person name="Bruemmer F."/>
            <person name="Labrenz M."/>
            <person name="Spormann A.M."/>
            <person name="Op Den Camp H."/>
            <person name="Overmann J."/>
            <person name="Amann R."/>
            <person name="Jetten M.S.M."/>
            <person name="Mascher T."/>
            <person name="Medema M.H."/>
            <person name="Devos D.P."/>
            <person name="Kaster A.-K."/>
            <person name="Ovreas L."/>
            <person name="Rohde M."/>
            <person name="Galperin M.Y."/>
            <person name="Jogler C."/>
        </authorList>
    </citation>
    <scope>NUCLEOTIDE SEQUENCE [LARGE SCALE GENOMIC DNA]</scope>
    <source>
        <strain evidence="1 2">Mal64</strain>
    </source>
</reference>
<comment type="caution">
    <text evidence="1">The sequence shown here is derived from an EMBL/GenBank/DDBJ whole genome shotgun (WGS) entry which is preliminary data.</text>
</comment>
<keyword evidence="2" id="KW-1185">Reference proteome</keyword>
<sequence>MPTPEDRREEIRQFQEHYGYDTSYLEDLLDRSPAAFEVFAAARPMTVFRDRLPVEAYSAAAIGVMRETDCGACLQLNLKIAIEAGVDRQLLDRLLVAPDEAPPILQDVLGYARAVHRGETPDAEAAARIEAEYGPEAFAELALSTAGMSIYPNLKRALLKEAACQAGPIDY</sequence>
<dbReference type="RefSeq" id="WP_146400944.1">
    <property type="nucleotide sequence ID" value="NZ_SJPQ01000003.1"/>
</dbReference>
<gene>
    <name evidence="1" type="ORF">Mal64_26440</name>
</gene>
<dbReference type="AlphaFoldDB" id="A0A5C5ZIX8"/>
<protein>
    <recommendedName>
        <fullName evidence="3">Carboxymuconolactone decarboxylase family protein</fullName>
    </recommendedName>
</protein>
<dbReference type="InterPro" id="IPR029032">
    <property type="entry name" value="AhpD-like"/>
</dbReference>
<dbReference type="Gene3D" id="1.20.1290.10">
    <property type="entry name" value="AhpD-like"/>
    <property type="match status" value="1"/>
</dbReference>
<accession>A0A5C5ZIX8</accession>
<evidence type="ECO:0000313" key="2">
    <source>
        <dbReference type="Proteomes" id="UP000315440"/>
    </source>
</evidence>
<proteinExistence type="predicted"/>
<name>A0A5C5ZIX8_9BACT</name>
<dbReference type="SUPFAM" id="SSF69118">
    <property type="entry name" value="AhpD-like"/>
    <property type="match status" value="1"/>
</dbReference>
<evidence type="ECO:0000313" key="1">
    <source>
        <dbReference type="EMBL" id="TWT87110.1"/>
    </source>
</evidence>
<dbReference type="OrthoDB" id="287782at2"/>
<evidence type="ECO:0008006" key="3">
    <source>
        <dbReference type="Google" id="ProtNLM"/>
    </source>
</evidence>